<name>A0A4C1UEF5_EUMVA</name>
<sequence>MRHKPPSRRLFEDKRSQMLNGRRRAYPMAVSLRLTRVLGGDAAHAVAAGPADGVQHHHGDGDDAHPDGVHHDRLLRHHLIFLPVTPQPVSVERD</sequence>
<dbReference type="Proteomes" id="UP000299102">
    <property type="component" value="Unassembled WGS sequence"/>
</dbReference>
<dbReference type="AlphaFoldDB" id="A0A4C1UEF5"/>
<accession>A0A4C1UEF5</accession>
<reference evidence="1 2" key="1">
    <citation type="journal article" date="2019" name="Commun. Biol.">
        <title>The bagworm genome reveals a unique fibroin gene that provides high tensile strength.</title>
        <authorList>
            <person name="Kono N."/>
            <person name="Nakamura H."/>
            <person name="Ohtoshi R."/>
            <person name="Tomita M."/>
            <person name="Numata K."/>
            <person name="Arakawa K."/>
        </authorList>
    </citation>
    <scope>NUCLEOTIDE SEQUENCE [LARGE SCALE GENOMIC DNA]</scope>
</reference>
<protein>
    <submittedName>
        <fullName evidence="1">Uncharacterized protein</fullName>
    </submittedName>
</protein>
<proteinExistence type="predicted"/>
<comment type="caution">
    <text evidence="1">The sequence shown here is derived from an EMBL/GenBank/DDBJ whole genome shotgun (WGS) entry which is preliminary data.</text>
</comment>
<organism evidence="1 2">
    <name type="scientific">Eumeta variegata</name>
    <name type="common">Bagworm moth</name>
    <name type="synonym">Eumeta japonica</name>
    <dbReference type="NCBI Taxonomy" id="151549"/>
    <lineage>
        <taxon>Eukaryota</taxon>
        <taxon>Metazoa</taxon>
        <taxon>Ecdysozoa</taxon>
        <taxon>Arthropoda</taxon>
        <taxon>Hexapoda</taxon>
        <taxon>Insecta</taxon>
        <taxon>Pterygota</taxon>
        <taxon>Neoptera</taxon>
        <taxon>Endopterygota</taxon>
        <taxon>Lepidoptera</taxon>
        <taxon>Glossata</taxon>
        <taxon>Ditrysia</taxon>
        <taxon>Tineoidea</taxon>
        <taxon>Psychidae</taxon>
        <taxon>Oiketicinae</taxon>
        <taxon>Eumeta</taxon>
    </lineage>
</organism>
<gene>
    <name evidence="1" type="ORF">EVAR_79556_1</name>
</gene>
<keyword evidence="2" id="KW-1185">Reference proteome</keyword>
<evidence type="ECO:0000313" key="2">
    <source>
        <dbReference type="Proteomes" id="UP000299102"/>
    </source>
</evidence>
<evidence type="ECO:0000313" key="1">
    <source>
        <dbReference type="EMBL" id="GBP24709.1"/>
    </source>
</evidence>
<dbReference type="EMBL" id="BGZK01000165">
    <property type="protein sequence ID" value="GBP24709.1"/>
    <property type="molecule type" value="Genomic_DNA"/>
</dbReference>